<dbReference type="Proteomes" id="UP000414136">
    <property type="component" value="Unassembled WGS sequence"/>
</dbReference>
<name>A0A5E4ZTX5_9BURK</name>
<evidence type="ECO:0000313" key="9">
    <source>
        <dbReference type="Proteomes" id="UP000414136"/>
    </source>
</evidence>
<keyword evidence="3" id="KW-0324">Glycolysis</keyword>
<keyword evidence="4" id="KW-0804">Transcription</keyword>
<dbReference type="PROSITE" id="PS51464">
    <property type="entry name" value="SIS"/>
    <property type="match status" value="1"/>
</dbReference>
<evidence type="ECO:0000259" key="6">
    <source>
        <dbReference type="PROSITE" id="PS51071"/>
    </source>
</evidence>
<dbReference type="PANTHER" id="PTHR30514:SF18">
    <property type="entry name" value="RPIR-FAMILY TRANSCRIPTIONAL REGULATOR"/>
    <property type="match status" value="1"/>
</dbReference>
<dbReference type="PANTHER" id="PTHR30514">
    <property type="entry name" value="GLUCOKINASE"/>
    <property type="match status" value="1"/>
</dbReference>
<dbReference type="EMBL" id="CABPSQ010000002">
    <property type="protein sequence ID" value="VVE63400.1"/>
    <property type="molecule type" value="Genomic_DNA"/>
</dbReference>
<dbReference type="CDD" id="cd05013">
    <property type="entry name" value="SIS_RpiR"/>
    <property type="match status" value="1"/>
</dbReference>
<dbReference type="InterPro" id="IPR047640">
    <property type="entry name" value="RpiR-like"/>
</dbReference>
<dbReference type="InterPro" id="IPR009057">
    <property type="entry name" value="Homeodomain-like_sf"/>
</dbReference>
<evidence type="ECO:0000259" key="7">
    <source>
        <dbReference type="PROSITE" id="PS51464"/>
    </source>
</evidence>
<dbReference type="GO" id="GO:0006096">
    <property type="term" value="P:glycolytic process"/>
    <property type="evidence" value="ECO:0007669"/>
    <property type="project" value="UniProtKB-KW"/>
</dbReference>
<evidence type="ECO:0000256" key="1">
    <source>
        <dbReference type="ARBA" id="ARBA00023015"/>
    </source>
</evidence>
<dbReference type="Pfam" id="PF01380">
    <property type="entry name" value="SIS"/>
    <property type="match status" value="1"/>
</dbReference>
<organism evidence="8 9">
    <name type="scientific">Pandoraea captiosa</name>
    <dbReference type="NCBI Taxonomy" id="2508302"/>
    <lineage>
        <taxon>Bacteria</taxon>
        <taxon>Pseudomonadati</taxon>
        <taxon>Pseudomonadota</taxon>
        <taxon>Betaproteobacteria</taxon>
        <taxon>Burkholderiales</taxon>
        <taxon>Burkholderiaceae</taxon>
        <taxon>Pandoraea</taxon>
    </lineage>
</organism>
<dbReference type="GO" id="GO:0097367">
    <property type="term" value="F:carbohydrate derivative binding"/>
    <property type="evidence" value="ECO:0007669"/>
    <property type="project" value="InterPro"/>
</dbReference>
<dbReference type="InterPro" id="IPR035472">
    <property type="entry name" value="RpiR-like_SIS"/>
</dbReference>
<dbReference type="InterPro" id="IPR036388">
    <property type="entry name" value="WH-like_DNA-bd_sf"/>
</dbReference>
<dbReference type="InterPro" id="IPR000281">
    <property type="entry name" value="HTH_RpiR"/>
</dbReference>
<dbReference type="SUPFAM" id="SSF53697">
    <property type="entry name" value="SIS domain"/>
    <property type="match status" value="1"/>
</dbReference>
<proteinExistence type="predicted"/>
<accession>A0A5E4ZTX5</accession>
<dbReference type="InterPro" id="IPR001347">
    <property type="entry name" value="SIS_dom"/>
</dbReference>
<feature type="domain" description="SIS" evidence="7">
    <location>
        <begin position="200"/>
        <end position="337"/>
    </location>
</feature>
<sequence>MSLSVGVSPTLCNICFTRFVGATVRATHYHTRCFIAAHAFRGNRVRARRISCNNRYILSPPCCHPPMTQAPALPQTLDQLNTLLRERYPQLSPQFQAGARFLLDHPQRVPISSMRAIAAEAGVQPATFVRLAQHLGFDGWHGLRELFLESIRLGPQPYASRARQVIREGDAARMVPEMFRVQHNNLDLTEAGANASLGAAVDLLANAGTVHVAGFRACFPIAFTFQYVYRLFRPTVHLIRGEAGTLEMELRALSARDVVVVISFAPYSNEALIVARAARAAGARVLALTDSTVSPLALDADVTVLFSHESPSFFPSITAGIAVVETLVEMLLARKGRGAVRALELAEDQLHGTGAYVTPGSQSSPASGPGPRVKPDA</sequence>
<feature type="region of interest" description="Disordered" evidence="5">
    <location>
        <begin position="354"/>
        <end position="377"/>
    </location>
</feature>
<dbReference type="Gene3D" id="3.40.50.10490">
    <property type="entry name" value="Glucose-6-phosphate isomerase like protein, domain 1"/>
    <property type="match status" value="1"/>
</dbReference>
<feature type="domain" description="HTH rpiR-type" evidence="6">
    <location>
        <begin position="78"/>
        <end position="154"/>
    </location>
</feature>
<evidence type="ECO:0000256" key="3">
    <source>
        <dbReference type="ARBA" id="ARBA00023152"/>
    </source>
</evidence>
<keyword evidence="2 8" id="KW-0238">DNA-binding</keyword>
<gene>
    <name evidence="8" type="ORF">PCA31118_01255</name>
</gene>
<reference evidence="8 9" key="1">
    <citation type="submission" date="2019-08" db="EMBL/GenBank/DDBJ databases">
        <authorList>
            <person name="Peeters C."/>
        </authorList>
    </citation>
    <scope>NUCLEOTIDE SEQUENCE [LARGE SCALE GENOMIC DNA]</scope>
    <source>
        <strain evidence="8 9">LMG 31118</strain>
    </source>
</reference>
<dbReference type="AlphaFoldDB" id="A0A5E4ZTX5"/>
<evidence type="ECO:0000256" key="5">
    <source>
        <dbReference type="SAM" id="MobiDB-lite"/>
    </source>
</evidence>
<dbReference type="Pfam" id="PF01418">
    <property type="entry name" value="HTH_6"/>
    <property type="match status" value="1"/>
</dbReference>
<protein>
    <submittedName>
        <fullName evidence="8">DNA-binding protein</fullName>
    </submittedName>
</protein>
<evidence type="ECO:0000313" key="8">
    <source>
        <dbReference type="EMBL" id="VVE63400.1"/>
    </source>
</evidence>
<keyword evidence="1" id="KW-0805">Transcription regulation</keyword>
<dbReference type="GO" id="GO:0003677">
    <property type="term" value="F:DNA binding"/>
    <property type="evidence" value="ECO:0007669"/>
    <property type="project" value="UniProtKB-KW"/>
</dbReference>
<dbReference type="Gene3D" id="1.10.10.10">
    <property type="entry name" value="Winged helix-like DNA-binding domain superfamily/Winged helix DNA-binding domain"/>
    <property type="match status" value="1"/>
</dbReference>
<keyword evidence="9" id="KW-1185">Reference proteome</keyword>
<evidence type="ECO:0000256" key="2">
    <source>
        <dbReference type="ARBA" id="ARBA00023125"/>
    </source>
</evidence>
<dbReference type="GO" id="GO:0003700">
    <property type="term" value="F:DNA-binding transcription factor activity"/>
    <property type="evidence" value="ECO:0007669"/>
    <property type="project" value="InterPro"/>
</dbReference>
<evidence type="ECO:0000256" key="4">
    <source>
        <dbReference type="ARBA" id="ARBA00023163"/>
    </source>
</evidence>
<dbReference type="InterPro" id="IPR046348">
    <property type="entry name" value="SIS_dom_sf"/>
</dbReference>
<dbReference type="PROSITE" id="PS51071">
    <property type="entry name" value="HTH_RPIR"/>
    <property type="match status" value="1"/>
</dbReference>
<feature type="compositionally biased region" description="Low complexity" evidence="5">
    <location>
        <begin position="359"/>
        <end position="371"/>
    </location>
</feature>
<dbReference type="SUPFAM" id="SSF46689">
    <property type="entry name" value="Homeodomain-like"/>
    <property type="match status" value="1"/>
</dbReference>